<accession>A0ABQ8SE07</accession>
<dbReference type="Proteomes" id="UP001148838">
    <property type="component" value="Unassembled WGS sequence"/>
</dbReference>
<protein>
    <submittedName>
        <fullName evidence="1">Uncharacterized protein</fullName>
    </submittedName>
</protein>
<evidence type="ECO:0000313" key="1">
    <source>
        <dbReference type="EMBL" id="KAJ4432197.1"/>
    </source>
</evidence>
<keyword evidence="2" id="KW-1185">Reference proteome</keyword>
<dbReference type="EMBL" id="JAJSOF020000029">
    <property type="protein sequence ID" value="KAJ4432197.1"/>
    <property type="molecule type" value="Genomic_DNA"/>
</dbReference>
<organism evidence="1 2">
    <name type="scientific">Periplaneta americana</name>
    <name type="common">American cockroach</name>
    <name type="synonym">Blatta americana</name>
    <dbReference type="NCBI Taxonomy" id="6978"/>
    <lineage>
        <taxon>Eukaryota</taxon>
        <taxon>Metazoa</taxon>
        <taxon>Ecdysozoa</taxon>
        <taxon>Arthropoda</taxon>
        <taxon>Hexapoda</taxon>
        <taxon>Insecta</taxon>
        <taxon>Pterygota</taxon>
        <taxon>Neoptera</taxon>
        <taxon>Polyneoptera</taxon>
        <taxon>Dictyoptera</taxon>
        <taxon>Blattodea</taxon>
        <taxon>Blattoidea</taxon>
        <taxon>Blattidae</taxon>
        <taxon>Blattinae</taxon>
        <taxon>Periplaneta</taxon>
    </lineage>
</organism>
<gene>
    <name evidence="1" type="ORF">ANN_20813</name>
</gene>
<reference evidence="1 2" key="1">
    <citation type="journal article" date="2022" name="Allergy">
        <title>Genome assembly and annotation of Periplaneta americana reveal a comprehensive cockroach allergen profile.</title>
        <authorList>
            <person name="Wang L."/>
            <person name="Xiong Q."/>
            <person name="Saelim N."/>
            <person name="Wang L."/>
            <person name="Nong W."/>
            <person name="Wan A.T."/>
            <person name="Shi M."/>
            <person name="Liu X."/>
            <person name="Cao Q."/>
            <person name="Hui J.H.L."/>
            <person name="Sookrung N."/>
            <person name="Leung T.F."/>
            <person name="Tungtrongchitr A."/>
            <person name="Tsui S.K.W."/>
        </authorList>
    </citation>
    <scope>NUCLEOTIDE SEQUENCE [LARGE SCALE GENOMIC DNA]</scope>
    <source>
        <strain evidence="1">PWHHKU_190912</strain>
    </source>
</reference>
<proteinExistence type="predicted"/>
<evidence type="ECO:0000313" key="2">
    <source>
        <dbReference type="Proteomes" id="UP001148838"/>
    </source>
</evidence>
<comment type="caution">
    <text evidence="1">The sequence shown here is derived from an EMBL/GenBank/DDBJ whole genome shotgun (WGS) entry which is preliminary data.</text>
</comment>
<name>A0ABQ8SE07_PERAM</name>
<sequence>MAGLWRLDRDLNPGLLAYKPSAVALIHRGGPSNEMEGEDVKQIAYAHEEIESDCYESYFSEKFQNKPWDFTRAAERTGTASLE</sequence>